<sequence length="459" mass="52433">MYDDYSVSSFQETHELFREAIYATSGLALLQDTLNDETAQAVLSLFTALGTQGTEATEIARAYGEAFRMLARAVSNEAVPTFSDAWQAYLIARLLDDENPWSRQVERHGAAGVSPVLREQARRDLRALQMLFRIDADTLLHAVLRRMRVSLPVLSDAWLPWRDLAPLGRNGAHSPRHELALIIAETKDWGELVEPLERYWSLHGTGPLARYRVLRWQGVEEGLQGIAHPDPIQLANLVGYDQQQARLKANTERFLAGLPAHDTLLYGAPGTGKSSTVKALVNHYADRGLRLVEVRREQLGDLHRVVRQLRERAPRYILFVDDLSFEEHETEYKVLKMLLEGTAEARPANILIYATTNRMNLIRENFQERGKPGIDTNWRDTMDEKQSLVHRFGLRVTFTPPAQAHYLEIVRSLAEQRGLELPEEELYERALRWERQHNGRSGRVARQFVDDLEGELKDC</sequence>
<accession>A0A455SLF3</accession>
<dbReference type="InterPro" id="IPR027417">
    <property type="entry name" value="P-loop_NTPase"/>
</dbReference>
<name>A0A455SLF3_9CHLR</name>
<dbReference type="PANTHER" id="PTHR42935">
    <property type="entry name" value="SLR0930 PROTEIN"/>
    <property type="match status" value="1"/>
</dbReference>
<dbReference type="SUPFAM" id="SSF52540">
    <property type="entry name" value="P-loop containing nucleoside triphosphate hydrolases"/>
    <property type="match status" value="1"/>
</dbReference>
<dbReference type="InterPro" id="IPR003593">
    <property type="entry name" value="AAA+_ATPase"/>
</dbReference>
<dbReference type="Pfam" id="PF05673">
    <property type="entry name" value="DUF815"/>
    <property type="match status" value="1"/>
</dbReference>
<dbReference type="AlphaFoldDB" id="A0A455SLF3"/>
<organism evidence="2">
    <name type="scientific">Thermosporothrix sp. COM3</name>
    <dbReference type="NCBI Taxonomy" id="2490863"/>
    <lineage>
        <taxon>Bacteria</taxon>
        <taxon>Bacillati</taxon>
        <taxon>Chloroflexota</taxon>
        <taxon>Ktedonobacteria</taxon>
        <taxon>Ktedonobacterales</taxon>
        <taxon>Thermosporotrichaceae</taxon>
        <taxon>Thermosporothrix</taxon>
    </lineage>
</organism>
<dbReference type="SMART" id="SM00382">
    <property type="entry name" value="AAA"/>
    <property type="match status" value="1"/>
</dbReference>
<dbReference type="Gene3D" id="3.40.50.300">
    <property type="entry name" value="P-loop containing nucleotide triphosphate hydrolases"/>
    <property type="match status" value="1"/>
</dbReference>
<dbReference type="PANTHER" id="PTHR42935:SF1">
    <property type="entry name" value="SLR0930 PROTEIN"/>
    <property type="match status" value="1"/>
</dbReference>
<evidence type="ECO:0000259" key="1">
    <source>
        <dbReference type="SMART" id="SM00382"/>
    </source>
</evidence>
<feature type="domain" description="AAA+ ATPase" evidence="1">
    <location>
        <begin position="259"/>
        <end position="373"/>
    </location>
</feature>
<dbReference type="CDD" id="cd00009">
    <property type="entry name" value="AAA"/>
    <property type="match status" value="1"/>
</dbReference>
<dbReference type="EMBL" id="AP019376">
    <property type="protein sequence ID" value="BBH85914.1"/>
    <property type="molecule type" value="Genomic_DNA"/>
</dbReference>
<protein>
    <recommendedName>
        <fullName evidence="1">AAA+ ATPase domain-containing protein</fullName>
    </recommendedName>
</protein>
<evidence type="ECO:0000313" key="2">
    <source>
        <dbReference type="EMBL" id="BBH85914.1"/>
    </source>
</evidence>
<proteinExistence type="predicted"/>
<reference evidence="2" key="1">
    <citation type="submission" date="2018-12" db="EMBL/GenBank/DDBJ databases">
        <title>Novel natural products biosynthetic potential of the class Ktedonobacteria.</title>
        <authorList>
            <person name="Zheng Y."/>
            <person name="Saitou A."/>
            <person name="Wang C.M."/>
            <person name="Toyoda A."/>
            <person name="Minakuchi Y."/>
            <person name="Sekiguchi Y."/>
            <person name="Ueda K."/>
            <person name="Takano H."/>
            <person name="Sakai Y."/>
            <person name="Yokota A."/>
            <person name="Yabe S."/>
        </authorList>
    </citation>
    <scope>NUCLEOTIDE SEQUENCE</scope>
    <source>
        <strain evidence="2">COM3</strain>
    </source>
</reference>
<gene>
    <name evidence="2" type="ORF">KTC_06650</name>
</gene>
<dbReference type="InterPro" id="IPR008533">
    <property type="entry name" value="DUF815"/>
</dbReference>